<sequence length="99" mass="10928">MSCSRSKGEVKASVNSINLFTFESSTSPPNLKVYKICGVEVTVYADTGVSCSISREKLYHMLQKIIILPEAKGNRTLLETDFIKSAGIVLDVLNGTWHF</sequence>
<comment type="caution">
    <text evidence="1">The sequence shown here is derived from an EMBL/GenBank/DDBJ whole genome shotgun (WGS) entry which is preliminary data.</text>
</comment>
<dbReference type="AlphaFoldDB" id="A0A8X6P5K4"/>
<accession>A0A8X6P5K4</accession>
<keyword evidence="2" id="KW-1185">Reference proteome</keyword>
<dbReference type="Proteomes" id="UP000887013">
    <property type="component" value="Unassembled WGS sequence"/>
</dbReference>
<protein>
    <submittedName>
        <fullName evidence="1">Uncharacterized protein</fullName>
    </submittedName>
</protein>
<organism evidence="1 2">
    <name type="scientific">Nephila pilipes</name>
    <name type="common">Giant wood spider</name>
    <name type="synonym">Nephila maculata</name>
    <dbReference type="NCBI Taxonomy" id="299642"/>
    <lineage>
        <taxon>Eukaryota</taxon>
        <taxon>Metazoa</taxon>
        <taxon>Ecdysozoa</taxon>
        <taxon>Arthropoda</taxon>
        <taxon>Chelicerata</taxon>
        <taxon>Arachnida</taxon>
        <taxon>Araneae</taxon>
        <taxon>Araneomorphae</taxon>
        <taxon>Entelegynae</taxon>
        <taxon>Araneoidea</taxon>
        <taxon>Nephilidae</taxon>
        <taxon>Nephila</taxon>
    </lineage>
</organism>
<evidence type="ECO:0000313" key="2">
    <source>
        <dbReference type="Proteomes" id="UP000887013"/>
    </source>
</evidence>
<proteinExistence type="predicted"/>
<reference evidence="1" key="1">
    <citation type="submission" date="2020-08" db="EMBL/GenBank/DDBJ databases">
        <title>Multicomponent nature underlies the extraordinary mechanical properties of spider dragline silk.</title>
        <authorList>
            <person name="Kono N."/>
            <person name="Nakamura H."/>
            <person name="Mori M."/>
            <person name="Yoshida Y."/>
            <person name="Ohtoshi R."/>
            <person name="Malay A.D."/>
            <person name="Moran D.A.P."/>
            <person name="Tomita M."/>
            <person name="Numata K."/>
            <person name="Arakawa K."/>
        </authorList>
    </citation>
    <scope>NUCLEOTIDE SEQUENCE</scope>
</reference>
<name>A0A8X6P5K4_NEPPI</name>
<dbReference type="EMBL" id="BMAW01017198">
    <property type="protein sequence ID" value="GFT52629.1"/>
    <property type="molecule type" value="Genomic_DNA"/>
</dbReference>
<evidence type="ECO:0000313" key="1">
    <source>
        <dbReference type="EMBL" id="GFT52629.1"/>
    </source>
</evidence>
<gene>
    <name evidence="1" type="primary">AVEN_222096_1</name>
    <name evidence="1" type="ORF">NPIL_313631</name>
</gene>